<dbReference type="EMBL" id="FNBP01000008">
    <property type="protein sequence ID" value="SDG53660.1"/>
    <property type="molecule type" value="Genomic_DNA"/>
</dbReference>
<dbReference type="Proteomes" id="UP000199399">
    <property type="component" value="Unassembled WGS sequence"/>
</dbReference>
<dbReference type="SUPFAM" id="SSF69593">
    <property type="entry name" value="Glycerol-3-phosphate (1)-acyltransferase"/>
    <property type="match status" value="1"/>
</dbReference>
<reference evidence="3" key="1">
    <citation type="submission" date="2016-10" db="EMBL/GenBank/DDBJ databases">
        <authorList>
            <person name="Varghese N."/>
            <person name="Submissions S."/>
        </authorList>
    </citation>
    <scope>NUCLEOTIDE SEQUENCE [LARGE SCALE GENOMIC DNA]</scope>
    <source>
        <strain evidence="3">DSM 16477</strain>
    </source>
</reference>
<proteinExistence type="predicted"/>
<sequence>MIKVVENATGRLGLIRRARGYHDDLARGGDFWQIMIERYGISLDVIAGRVANIPASGPLVVVANHPFGILDGMILGYLLALRRGDFRILANSVFGNAPDLQRAVLPICFDQSDDAIKLNLNSRAAALEFLRGGGAIGVFPGGTVSTSARPFKRPMDPVWRRFTARMIAKSGATVVPVFFDGSNSQLFQLASHLNYTLRMALLVKEFHRRTDKPVKLEIGDPIAPQEISRFATDPASLMDFLRDATYSLAPSSAGRTSYGYEFEAKYRA</sequence>
<dbReference type="SMART" id="SM00563">
    <property type="entry name" value="PlsC"/>
    <property type="match status" value="1"/>
</dbReference>
<evidence type="ECO:0000259" key="1">
    <source>
        <dbReference type="SMART" id="SM00563"/>
    </source>
</evidence>
<protein>
    <submittedName>
        <fullName evidence="2">Acyltransferase</fullName>
    </submittedName>
</protein>
<dbReference type="InterPro" id="IPR002123">
    <property type="entry name" value="Plipid/glycerol_acylTrfase"/>
</dbReference>
<evidence type="ECO:0000313" key="2">
    <source>
        <dbReference type="EMBL" id="SDG53660.1"/>
    </source>
</evidence>
<organism evidence="2 3">
    <name type="scientific">Sulfitobacter delicatus</name>
    <dbReference type="NCBI Taxonomy" id="218672"/>
    <lineage>
        <taxon>Bacteria</taxon>
        <taxon>Pseudomonadati</taxon>
        <taxon>Pseudomonadota</taxon>
        <taxon>Alphaproteobacteria</taxon>
        <taxon>Rhodobacterales</taxon>
        <taxon>Roseobacteraceae</taxon>
        <taxon>Sulfitobacter</taxon>
    </lineage>
</organism>
<dbReference type="Pfam" id="PF19576">
    <property type="entry name" value="Acyltransf_2"/>
    <property type="match status" value="1"/>
</dbReference>
<dbReference type="InterPro" id="IPR045746">
    <property type="entry name" value="ACT14924-like_Acyltransf_dom"/>
</dbReference>
<feature type="domain" description="Phospholipid/glycerol acyltransferase" evidence="1">
    <location>
        <begin position="59"/>
        <end position="182"/>
    </location>
</feature>
<dbReference type="RefSeq" id="WP_341868841.1">
    <property type="nucleotide sequence ID" value="NZ_FNBP01000008.1"/>
</dbReference>
<dbReference type="GO" id="GO:0016746">
    <property type="term" value="F:acyltransferase activity"/>
    <property type="evidence" value="ECO:0007669"/>
    <property type="project" value="UniProtKB-KW"/>
</dbReference>
<keyword evidence="2" id="KW-0012">Acyltransferase</keyword>
<dbReference type="CDD" id="cd07986">
    <property type="entry name" value="LPLAT_ACT14924-like"/>
    <property type="match status" value="1"/>
</dbReference>
<gene>
    <name evidence="2" type="ORF">SAMN04489759_108189</name>
</gene>
<keyword evidence="3" id="KW-1185">Reference proteome</keyword>
<keyword evidence="2" id="KW-0808">Transferase</keyword>
<dbReference type="AlphaFoldDB" id="A0A1G7V3X6"/>
<accession>A0A1G7V3X6</accession>
<evidence type="ECO:0000313" key="3">
    <source>
        <dbReference type="Proteomes" id="UP000199399"/>
    </source>
</evidence>
<name>A0A1G7V3X6_9RHOB</name>